<keyword evidence="1" id="KW-1133">Transmembrane helix</keyword>
<keyword evidence="1" id="KW-0812">Transmembrane</keyword>
<feature type="transmembrane region" description="Helical" evidence="1">
    <location>
        <begin position="208"/>
        <end position="228"/>
    </location>
</feature>
<name>A0ABW7ZX24_9ACTN</name>
<organism evidence="2 3">
    <name type="scientific">Nonomuraea indica</name>
    <dbReference type="NCBI Taxonomy" id="1581193"/>
    <lineage>
        <taxon>Bacteria</taxon>
        <taxon>Bacillati</taxon>
        <taxon>Actinomycetota</taxon>
        <taxon>Actinomycetes</taxon>
        <taxon>Streptosporangiales</taxon>
        <taxon>Streptosporangiaceae</taxon>
        <taxon>Nonomuraea</taxon>
    </lineage>
</organism>
<feature type="transmembrane region" description="Helical" evidence="1">
    <location>
        <begin position="142"/>
        <end position="163"/>
    </location>
</feature>
<feature type="transmembrane region" description="Helical" evidence="1">
    <location>
        <begin position="234"/>
        <end position="256"/>
    </location>
</feature>
<feature type="transmembrane region" description="Helical" evidence="1">
    <location>
        <begin position="312"/>
        <end position="341"/>
    </location>
</feature>
<evidence type="ECO:0000313" key="3">
    <source>
        <dbReference type="Proteomes" id="UP001612928"/>
    </source>
</evidence>
<keyword evidence="1" id="KW-0472">Membrane</keyword>
<sequence length="390" mass="42640">MTVRLRPLSLVDEGDEVLIGDPETGTFVALPAVGGVVITALQAGSTVEEAARRAEEYAGEPVDVPAFVEALRELGFVDEGERAPVATAPVQGRRWLFGIRPERAAPLFGRVAWTVYGLAALVNVGVLAFVPALRPDPGNDVFFADVGLSTVLLYPMFLAVAALHECWHWLAARALGVPARFGVDRRMVFVVFETDLSQLWSVPRRKRYGPLLAGLAVDSLLLAIVFSLRWVTDWAVLPALTYVLVFQIAWQCMIFLRTDLYGVLVVALGCKDLWRVQSLLRRRAFGRLGAEEEAELAAAHPQDLRVGRWFRWLWLAGVLVATAWVGLFVLPVLAGLLQWAAAELVAGPGAWRFWYAVGCLTVALAPWGAAAWLAVRARRLGRVALDASPA</sequence>
<reference evidence="2 3" key="1">
    <citation type="submission" date="2024-10" db="EMBL/GenBank/DDBJ databases">
        <title>The Natural Products Discovery Center: Release of the First 8490 Sequenced Strains for Exploring Actinobacteria Biosynthetic Diversity.</title>
        <authorList>
            <person name="Kalkreuter E."/>
            <person name="Kautsar S.A."/>
            <person name="Yang D."/>
            <person name="Bader C.D."/>
            <person name="Teijaro C.N."/>
            <person name="Fluegel L."/>
            <person name="Davis C.M."/>
            <person name="Simpson J.R."/>
            <person name="Lauterbach L."/>
            <person name="Steele A.D."/>
            <person name="Gui C."/>
            <person name="Meng S."/>
            <person name="Li G."/>
            <person name="Viehrig K."/>
            <person name="Ye F."/>
            <person name="Su P."/>
            <person name="Kiefer A.F."/>
            <person name="Nichols A."/>
            <person name="Cepeda A.J."/>
            <person name="Yan W."/>
            <person name="Fan B."/>
            <person name="Jiang Y."/>
            <person name="Adhikari A."/>
            <person name="Zheng C.-J."/>
            <person name="Schuster L."/>
            <person name="Cowan T.M."/>
            <person name="Smanski M.J."/>
            <person name="Chevrette M.G."/>
            <person name="De Carvalho L.P.S."/>
            <person name="Shen B."/>
        </authorList>
    </citation>
    <scope>NUCLEOTIDE SEQUENCE [LARGE SCALE GENOMIC DNA]</scope>
    <source>
        <strain evidence="2 3">NPDC049503</strain>
    </source>
</reference>
<feature type="transmembrane region" description="Helical" evidence="1">
    <location>
        <begin position="353"/>
        <end position="375"/>
    </location>
</feature>
<dbReference type="RefSeq" id="WP_397018373.1">
    <property type="nucleotide sequence ID" value="NZ_JBITMB010000001.1"/>
</dbReference>
<dbReference type="EMBL" id="JBITMB010000001">
    <property type="protein sequence ID" value="MFI7438835.1"/>
    <property type="molecule type" value="Genomic_DNA"/>
</dbReference>
<gene>
    <name evidence="2" type="ORF">ACIBP5_02585</name>
</gene>
<comment type="caution">
    <text evidence="2">The sequence shown here is derived from an EMBL/GenBank/DDBJ whole genome shotgun (WGS) entry which is preliminary data.</text>
</comment>
<keyword evidence="3" id="KW-1185">Reference proteome</keyword>
<protein>
    <submittedName>
        <fullName evidence="2">PqqD family protein</fullName>
    </submittedName>
</protein>
<proteinExistence type="predicted"/>
<feature type="transmembrane region" description="Helical" evidence="1">
    <location>
        <begin position="107"/>
        <end position="130"/>
    </location>
</feature>
<evidence type="ECO:0000313" key="2">
    <source>
        <dbReference type="EMBL" id="MFI7438835.1"/>
    </source>
</evidence>
<evidence type="ECO:0000256" key="1">
    <source>
        <dbReference type="SAM" id="Phobius"/>
    </source>
</evidence>
<dbReference type="Proteomes" id="UP001612928">
    <property type="component" value="Unassembled WGS sequence"/>
</dbReference>
<accession>A0ABW7ZX24</accession>